<comment type="caution">
    <text evidence="3">The sequence shown here is derived from an EMBL/GenBank/DDBJ whole genome shotgun (WGS) entry which is preliminary data.</text>
</comment>
<gene>
    <name evidence="3" type="ORF">HRI_003033600</name>
</gene>
<feature type="region of interest" description="Disordered" evidence="1">
    <location>
        <begin position="33"/>
        <end position="86"/>
    </location>
</feature>
<name>A0A9W7IDX3_HIBTR</name>
<feature type="signal peptide" evidence="2">
    <location>
        <begin position="1"/>
        <end position="31"/>
    </location>
</feature>
<accession>A0A9W7IDX3</accession>
<feature type="chain" id="PRO_5040738553" evidence="2">
    <location>
        <begin position="32"/>
        <end position="86"/>
    </location>
</feature>
<reference evidence="3" key="1">
    <citation type="submission" date="2023-05" db="EMBL/GenBank/DDBJ databases">
        <title>Genome and transcriptome analyses reveal genes involved in the formation of fine ridges on petal epidermal cells in Hibiscus trionum.</title>
        <authorList>
            <person name="Koshimizu S."/>
            <person name="Masuda S."/>
            <person name="Ishii T."/>
            <person name="Shirasu K."/>
            <person name="Hoshino A."/>
            <person name="Arita M."/>
        </authorList>
    </citation>
    <scope>NUCLEOTIDE SEQUENCE</scope>
    <source>
        <strain evidence="3">Hamamatsu line</strain>
    </source>
</reference>
<dbReference type="EMBL" id="BSYR01000025">
    <property type="protein sequence ID" value="GMI93643.1"/>
    <property type="molecule type" value="Genomic_DNA"/>
</dbReference>
<dbReference type="OrthoDB" id="1431686at2759"/>
<keyword evidence="4" id="KW-1185">Reference proteome</keyword>
<evidence type="ECO:0000313" key="3">
    <source>
        <dbReference type="EMBL" id="GMI93643.1"/>
    </source>
</evidence>
<keyword evidence="2" id="KW-0732">Signal</keyword>
<feature type="compositionally biased region" description="Polar residues" evidence="1">
    <location>
        <begin position="77"/>
        <end position="86"/>
    </location>
</feature>
<protein>
    <submittedName>
        <fullName evidence="3">Uncharacterized protein</fullName>
    </submittedName>
</protein>
<organism evidence="3 4">
    <name type="scientific">Hibiscus trionum</name>
    <name type="common">Flower of an hour</name>
    <dbReference type="NCBI Taxonomy" id="183268"/>
    <lineage>
        <taxon>Eukaryota</taxon>
        <taxon>Viridiplantae</taxon>
        <taxon>Streptophyta</taxon>
        <taxon>Embryophyta</taxon>
        <taxon>Tracheophyta</taxon>
        <taxon>Spermatophyta</taxon>
        <taxon>Magnoliopsida</taxon>
        <taxon>eudicotyledons</taxon>
        <taxon>Gunneridae</taxon>
        <taxon>Pentapetalae</taxon>
        <taxon>rosids</taxon>
        <taxon>malvids</taxon>
        <taxon>Malvales</taxon>
        <taxon>Malvaceae</taxon>
        <taxon>Malvoideae</taxon>
        <taxon>Hibiscus</taxon>
    </lineage>
</organism>
<sequence length="86" mass="9167">MKVNTQALAALTLLLLLLLPTPLSNIAQAEARSIRHGHTSSVSRKAKGSASQVPGDVQADKRNPQKLVDSSFRRIPPSTSNPIGNK</sequence>
<proteinExistence type="predicted"/>
<dbReference type="Proteomes" id="UP001165190">
    <property type="component" value="Unassembled WGS sequence"/>
</dbReference>
<evidence type="ECO:0000256" key="1">
    <source>
        <dbReference type="SAM" id="MobiDB-lite"/>
    </source>
</evidence>
<evidence type="ECO:0000313" key="4">
    <source>
        <dbReference type="Proteomes" id="UP001165190"/>
    </source>
</evidence>
<evidence type="ECO:0000256" key="2">
    <source>
        <dbReference type="SAM" id="SignalP"/>
    </source>
</evidence>
<dbReference type="AlphaFoldDB" id="A0A9W7IDX3"/>